<dbReference type="OrthoDB" id="2496787at2759"/>
<dbReference type="AlphaFoldDB" id="A0A8H4K589"/>
<dbReference type="PANTHER" id="PTHR33048:SF143">
    <property type="entry name" value="EXTRACELLULAR MEMBRANE PROTEIN CFEM DOMAIN-CONTAINING PROTEIN-RELATED"/>
    <property type="match status" value="1"/>
</dbReference>
<evidence type="ECO:0000259" key="8">
    <source>
        <dbReference type="Pfam" id="PF20684"/>
    </source>
</evidence>
<feature type="transmembrane region" description="Helical" evidence="6">
    <location>
        <begin position="114"/>
        <end position="138"/>
    </location>
</feature>
<feature type="transmembrane region" description="Helical" evidence="6">
    <location>
        <begin position="233"/>
        <end position="252"/>
    </location>
</feature>
<evidence type="ECO:0000313" key="9">
    <source>
        <dbReference type="EMBL" id="KAF4443616.1"/>
    </source>
</evidence>
<dbReference type="PANTHER" id="PTHR33048">
    <property type="entry name" value="PTH11-LIKE INTEGRAL MEMBRANE PROTEIN (AFU_ORTHOLOGUE AFUA_5G11245)"/>
    <property type="match status" value="1"/>
</dbReference>
<accession>A0A8H4K589</accession>
<dbReference type="Proteomes" id="UP000605986">
    <property type="component" value="Unassembled WGS sequence"/>
</dbReference>
<dbReference type="Pfam" id="PF20684">
    <property type="entry name" value="Fung_rhodopsin"/>
    <property type="match status" value="1"/>
</dbReference>
<feature type="domain" description="Rhodopsin" evidence="8">
    <location>
        <begin position="85"/>
        <end position="295"/>
    </location>
</feature>
<comment type="subcellular location">
    <subcellularLocation>
        <location evidence="1">Membrane</location>
        <topology evidence="1">Multi-pass membrane protein</topology>
    </subcellularLocation>
</comment>
<sequence>MGLDKRLLIFAILCLLYTRVTAETFASVLSEAPECATTCLFQLLDGKAFEGQTQAEMCHDKQFADTIGECLLDSFIYGLSGRILVILQIMISIGLGLDMWYISSDYDIQLTFKYFLVIEVLYLIALVLVKAAILSFFLRIFPDHKFRIIVKCTMIFNILVGVAFFVVVFLQTTPLSLFWEGWEEKKGDLIMSGITHWSLPHAGLNLLLDVWMLILPLTQLWELGLKLRRKAGVISMFSVGLFLTIVAAIRVYELVRFACSINLTVINAQVAIIWSIVEISVGVMVACMPQIRHLICHILS</sequence>
<evidence type="ECO:0000313" key="10">
    <source>
        <dbReference type="Proteomes" id="UP000605986"/>
    </source>
</evidence>
<comment type="caution">
    <text evidence="9">The sequence shown here is derived from an EMBL/GenBank/DDBJ whole genome shotgun (WGS) entry which is preliminary data.</text>
</comment>
<gene>
    <name evidence="9" type="ORF">F53441_11382</name>
</gene>
<organism evidence="9 10">
    <name type="scientific">Fusarium austroafricanum</name>
    <dbReference type="NCBI Taxonomy" id="2364996"/>
    <lineage>
        <taxon>Eukaryota</taxon>
        <taxon>Fungi</taxon>
        <taxon>Dikarya</taxon>
        <taxon>Ascomycota</taxon>
        <taxon>Pezizomycotina</taxon>
        <taxon>Sordariomycetes</taxon>
        <taxon>Hypocreomycetidae</taxon>
        <taxon>Hypocreales</taxon>
        <taxon>Nectriaceae</taxon>
        <taxon>Fusarium</taxon>
        <taxon>Fusarium concolor species complex</taxon>
    </lineage>
</organism>
<evidence type="ECO:0000256" key="4">
    <source>
        <dbReference type="ARBA" id="ARBA00023136"/>
    </source>
</evidence>
<keyword evidence="3 6" id="KW-1133">Transmembrane helix</keyword>
<proteinExistence type="inferred from homology"/>
<feature type="transmembrane region" description="Helical" evidence="6">
    <location>
        <begin position="158"/>
        <end position="179"/>
    </location>
</feature>
<reference evidence="9" key="1">
    <citation type="submission" date="2020-01" db="EMBL/GenBank/DDBJ databases">
        <title>Identification and distribution of gene clusters putatively required for synthesis of sphingolipid metabolism inhibitors in phylogenetically diverse species of the filamentous fungus Fusarium.</title>
        <authorList>
            <person name="Kim H.-S."/>
            <person name="Busman M."/>
            <person name="Brown D.W."/>
            <person name="Divon H."/>
            <person name="Uhlig S."/>
            <person name="Proctor R.H."/>
        </authorList>
    </citation>
    <scope>NUCLEOTIDE SEQUENCE</scope>
    <source>
        <strain evidence="9">NRRL 53441</strain>
    </source>
</reference>
<keyword evidence="10" id="KW-1185">Reference proteome</keyword>
<evidence type="ECO:0000256" key="2">
    <source>
        <dbReference type="ARBA" id="ARBA00022692"/>
    </source>
</evidence>
<feature type="transmembrane region" description="Helical" evidence="6">
    <location>
        <begin position="264"/>
        <end position="286"/>
    </location>
</feature>
<protein>
    <recommendedName>
        <fullName evidence="8">Rhodopsin domain-containing protein</fullName>
    </recommendedName>
</protein>
<keyword evidence="4 6" id="KW-0472">Membrane</keyword>
<evidence type="ECO:0000256" key="5">
    <source>
        <dbReference type="ARBA" id="ARBA00038359"/>
    </source>
</evidence>
<comment type="similarity">
    <text evidence="5">Belongs to the SAT4 family.</text>
</comment>
<dbReference type="InterPro" id="IPR052337">
    <property type="entry name" value="SAT4-like"/>
</dbReference>
<evidence type="ECO:0000256" key="3">
    <source>
        <dbReference type="ARBA" id="ARBA00022989"/>
    </source>
</evidence>
<name>A0A8H4K589_9HYPO</name>
<feature type="chain" id="PRO_5034748416" description="Rhodopsin domain-containing protein" evidence="7">
    <location>
        <begin position="23"/>
        <end position="300"/>
    </location>
</feature>
<keyword evidence="7" id="KW-0732">Signal</keyword>
<dbReference type="GO" id="GO:0016020">
    <property type="term" value="C:membrane"/>
    <property type="evidence" value="ECO:0007669"/>
    <property type="project" value="UniProtKB-SubCell"/>
</dbReference>
<keyword evidence="2 6" id="KW-0812">Transmembrane</keyword>
<feature type="transmembrane region" description="Helical" evidence="6">
    <location>
        <begin position="199"/>
        <end position="221"/>
    </location>
</feature>
<dbReference type="EMBL" id="JAADJG010000567">
    <property type="protein sequence ID" value="KAF4443616.1"/>
    <property type="molecule type" value="Genomic_DNA"/>
</dbReference>
<evidence type="ECO:0000256" key="1">
    <source>
        <dbReference type="ARBA" id="ARBA00004141"/>
    </source>
</evidence>
<evidence type="ECO:0000256" key="7">
    <source>
        <dbReference type="SAM" id="SignalP"/>
    </source>
</evidence>
<feature type="transmembrane region" description="Helical" evidence="6">
    <location>
        <begin position="83"/>
        <end position="102"/>
    </location>
</feature>
<feature type="signal peptide" evidence="7">
    <location>
        <begin position="1"/>
        <end position="22"/>
    </location>
</feature>
<evidence type="ECO:0000256" key="6">
    <source>
        <dbReference type="SAM" id="Phobius"/>
    </source>
</evidence>
<dbReference type="InterPro" id="IPR049326">
    <property type="entry name" value="Rhodopsin_dom_fungi"/>
</dbReference>